<accession>A0A0J9XKB8</accession>
<feature type="transmembrane region" description="Helical" evidence="3">
    <location>
        <begin position="12"/>
        <end position="38"/>
    </location>
</feature>
<sequence length="410" mass="43581">MYMKKKMQQYRLHGPATVAASVCGIAFIALIIIFPVILNDIAQMEEELTLHRDQYQTLSNTIWYYLMQESDQLRLTRSVRRNRSQYGGGEENGDKKGIEEGRDGYGEEGNGGRNGPESKKIPNGVKGQNGCPRGPTGPPGEPGERGENGMDGLPGKEGVAGMYESPKEGPCAQCPPGRPGLPGYKGRRGPRGPFGKKGEPGKPGRDGEAGEEGPEGDVGQAGPQGPPGENGEPGQDGYIYARGPPGKKGDAGPRGPEGDQGPPGERGDEGEIGLAGEPGRPGPTGVEGPMGIPGPVGERGRMGADAEYCPCPVRNGKGNDAGYDFKQPSDKVEKDGKRPAGIYGKIQPEKNSQELTKITDNPPAIRPQSGEEGEAMEDDTFPVTKEKLDEAQTMQPYKKLALATSLRRRH</sequence>
<evidence type="ECO:0000313" key="6">
    <source>
        <dbReference type="EMBL" id="VIO89345.1"/>
    </source>
</evidence>
<feature type="compositionally biased region" description="Acidic residues" evidence="2">
    <location>
        <begin position="371"/>
        <end position="380"/>
    </location>
</feature>
<dbReference type="PANTHER" id="PTHR24637:SF334">
    <property type="entry name" value="NEMATODE CUTICLE COLLAGEN N-TERMINAL DOMAIN-CONTAINING PROTEIN"/>
    <property type="match status" value="1"/>
</dbReference>
<evidence type="ECO:0000259" key="4">
    <source>
        <dbReference type="Pfam" id="PF01484"/>
    </source>
</evidence>
<dbReference type="GO" id="GO:0042302">
    <property type="term" value="F:structural constituent of cuticle"/>
    <property type="evidence" value="ECO:0007669"/>
    <property type="project" value="InterPro"/>
</dbReference>
<dbReference type="OrthoDB" id="6380629at2759"/>
<dbReference type="GeneID" id="6100145"/>
<keyword evidence="3" id="KW-0472">Membrane</keyword>
<accession>A0A4E9EYI9</accession>
<evidence type="ECO:0000256" key="3">
    <source>
        <dbReference type="SAM" id="Phobius"/>
    </source>
</evidence>
<evidence type="ECO:0000256" key="1">
    <source>
        <dbReference type="ARBA" id="ARBA00022737"/>
    </source>
</evidence>
<dbReference type="KEGG" id="bmy:BM_BM7956"/>
<feature type="domain" description="Nematode cuticle collagen N-terminal" evidence="4">
    <location>
        <begin position="17"/>
        <end position="63"/>
    </location>
</feature>
<feature type="region of interest" description="Disordered" evidence="2">
    <location>
        <begin position="83"/>
        <end position="301"/>
    </location>
</feature>
<dbReference type="CTD" id="6100145"/>
<dbReference type="GO" id="GO:0005581">
    <property type="term" value="C:collagen trimer"/>
    <property type="evidence" value="ECO:0007669"/>
    <property type="project" value="UniProtKB-KW"/>
</dbReference>
<gene>
    <name evidence="5 8" type="primary">Bma-col-164</name>
    <name evidence="9" type="ORF">Bm7956</name>
    <name evidence="6" type="ORF">BM_BM7956</name>
    <name evidence="5" type="ORF">BM_Bm7956</name>
</gene>
<reference evidence="5 7" key="1">
    <citation type="journal article" date="2007" name="Science">
        <title>Draft genome of the filarial nematode parasite Brugia malayi.</title>
        <authorList>
            <person name="Ghedin E."/>
            <person name="Wang S."/>
            <person name="Spiro D."/>
            <person name="Caler E."/>
            <person name="Zhao Q."/>
            <person name="Crabtree J."/>
            <person name="Allen J.E."/>
            <person name="Delcher A.L."/>
            <person name="Guiliano D.B."/>
            <person name="Miranda-Saavedra D."/>
            <person name="Angiuoli S.V."/>
            <person name="Creasy T."/>
            <person name="Amedeo P."/>
            <person name="Haas B."/>
            <person name="El-Sayed N.M."/>
            <person name="Wortman J.R."/>
            <person name="Feldblyum T."/>
            <person name="Tallon L."/>
            <person name="Schatz M."/>
            <person name="Shumway M."/>
            <person name="Koo H."/>
            <person name="Salzberg S.L."/>
            <person name="Schobel S."/>
            <person name="Pertea M."/>
            <person name="Pop M."/>
            <person name="White O."/>
            <person name="Barton G.J."/>
            <person name="Carlow C.K."/>
            <person name="Crawford M.J."/>
            <person name="Daub J."/>
            <person name="Dimmic M.W."/>
            <person name="Estes C.F."/>
            <person name="Foster J.M."/>
            <person name="Ganatra M."/>
            <person name="Gregory W.F."/>
            <person name="Johnson N.M."/>
            <person name="Jin J."/>
            <person name="Komuniecki R."/>
            <person name="Korf I."/>
            <person name="Kumar S."/>
            <person name="Laney S."/>
            <person name="Li B.W."/>
            <person name="Li W."/>
            <person name="Lindblom T.H."/>
            <person name="Lustigman S."/>
            <person name="Ma D."/>
            <person name="Maina C.V."/>
            <person name="Martin D.M."/>
            <person name="McCarter J.P."/>
            <person name="McReynolds L."/>
            <person name="Mitreva M."/>
            <person name="Nutman T.B."/>
            <person name="Parkinson J."/>
            <person name="Peregrin-Alvarez J.M."/>
            <person name="Poole C."/>
            <person name="Ren Q."/>
            <person name="Saunders L."/>
            <person name="Sluder A.E."/>
            <person name="Smith K."/>
            <person name="Stanke M."/>
            <person name="Unnasch T.R."/>
            <person name="Ware J."/>
            <person name="Wei A.D."/>
            <person name="Weil G."/>
            <person name="Williams D.J."/>
            <person name="Zhang Y."/>
            <person name="Williams S.A."/>
            <person name="Fraser-Liggett C."/>
            <person name="Slatko B."/>
            <person name="Blaxter M.L."/>
            <person name="Scott A.L."/>
        </authorList>
    </citation>
    <scope>NUCLEOTIDE SEQUENCE</scope>
    <source>
        <strain evidence="5 7">FR3</strain>
    </source>
</reference>
<feature type="compositionally biased region" description="Basic and acidic residues" evidence="2">
    <location>
        <begin position="196"/>
        <end position="208"/>
    </location>
</feature>
<name>A0A0J9XKB8_BRUMA</name>
<organism evidence="5">
    <name type="scientific">Brugia malayi</name>
    <name type="common">Filarial nematode worm</name>
    <dbReference type="NCBI Taxonomy" id="6279"/>
    <lineage>
        <taxon>Eukaryota</taxon>
        <taxon>Metazoa</taxon>
        <taxon>Ecdysozoa</taxon>
        <taxon>Nematoda</taxon>
        <taxon>Chromadorea</taxon>
        <taxon>Rhabditida</taxon>
        <taxon>Spirurina</taxon>
        <taxon>Spiruromorpha</taxon>
        <taxon>Filarioidea</taxon>
        <taxon>Onchocercidae</taxon>
        <taxon>Brugia</taxon>
    </lineage>
</organism>
<feature type="compositionally biased region" description="Basic and acidic residues" evidence="2">
    <location>
        <begin position="327"/>
        <end position="338"/>
    </location>
</feature>
<dbReference type="EMBL" id="LN855175">
    <property type="protein sequence ID" value="CDP90589.1"/>
    <property type="molecule type" value="Genomic_DNA"/>
</dbReference>
<dbReference type="PANTHER" id="PTHR24637">
    <property type="entry name" value="COLLAGEN"/>
    <property type="match status" value="1"/>
</dbReference>
<reference evidence="8" key="4">
    <citation type="submission" date="2019-12" db="UniProtKB">
        <authorList>
            <consortium name="WormBaseParasite"/>
        </authorList>
    </citation>
    <scope>IDENTIFICATION</scope>
</reference>
<dbReference type="RefSeq" id="XP_001896693.2">
    <property type="nucleotide sequence ID" value="XM_001896658.2"/>
</dbReference>
<dbReference type="WormBase" id="Bm7956">
    <property type="protein sequence ID" value="BM31088"/>
    <property type="gene ID" value="WBGene00228217"/>
</dbReference>
<evidence type="ECO:0000313" key="5">
    <source>
        <dbReference type="EMBL" id="CDP90589.1"/>
    </source>
</evidence>
<reference evidence="5" key="2">
    <citation type="submission" date="2012-12" db="EMBL/GenBank/DDBJ databases">
        <authorList>
            <person name="Gao Y.W."/>
            <person name="Fan S.T."/>
            <person name="Sun H.T."/>
            <person name="Wang Z."/>
            <person name="Gao X.L."/>
            <person name="Li Y.G."/>
            <person name="Wang T.C."/>
            <person name="Zhang K."/>
            <person name="Xu W.W."/>
            <person name="Yu Z.J."/>
            <person name="Xia X.Z."/>
        </authorList>
    </citation>
    <scope>NUCLEOTIDE SEQUENCE</scope>
    <source>
        <strain evidence="5">FR3</strain>
    </source>
</reference>
<feature type="compositionally biased region" description="Basic and acidic residues" evidence="2">
    <location>
        <begin position="92"/>
        <end position="105"/>
    </location>
</feature>
<keyword evidence="6" id="KW-0176">Collagen</keyword>
<feature type="compositionally biased region" description="Low complexity" evidence="2">
    <location>
        <begin position="217"/>
        <end position="237"/>
    </location>
</feature>
<dbReference type="WBParaSite" id="Bm7956.1">
    <property type="protein sequence ID" value="Bm7956.1"/>
    <property type="gene ID" value="WBGene00228217"/>
</dbReference>
<dbReference type="EMBL" id="CAAKNF010000196">
    <property type="protein sequence ID" value="VIO89345.1"/>
    <property type="molecule type" value="Genomic_DNA"/>
</dbReference>
<reference evidence="6" key="3">
    <citation type="submission" date="2019-04" db="EMBL/GenBank/DDBJ databases">
        <authorList>
            <person name="Howe K."/>
            <person name="Paulini M."/>
            <person name="Williams G."/>
        </authorList>
    </citation>
    <scope>NUCLEOTIDE SEQUENCE [LARGE SCALE GENOMIC DNA]</scope>
    <source>
        <strain evidence="6">FR3</strain>
    </source>
</reference>
<dbReference type="InterPro" id="IPR008160">
    <property type="entry name" value="Collagen"/>
</dbReference>
<keyword evidence="3" id="KW-0812">Transmembrane</keyword>
<keyword evidence="7" id="KW-1185">Reference proteome</keyword>
<feature type="region of interest" description="Disordered" evidence="2">
    <location>
        <begin position="314"/>
        <end position="410"/>
    </location>
</feature>
<evidence type="ECO:0000313" key="7">
    <source>
        <dbReference type="Proteomes" id="UP000006672"/>
    </source>
</evidence>
<protein>
    <submittedName>
        <fullName evidence="5 8">BMA-COL-164</fullName>
    </submittedName>
    <submittedName>
        <fullName evidence="6">Nematode cuticle collagen N-terminal domain containing protein</fullName>
    </submittedName>
</protein>
<dbReference type="AlphaFoldDB" id="A0A0J9XKB8"/>
<evidence type="ECO:0000313" key="9">
    <source>
        <dbReference type="WormBase" id="Bm7956"/>
    </source>
</evidence>
<proteinExistence type="predicted"/>
<dbReference type="OMA" id="ETSNVLW"/>
<evidence type="ECO:0000313" key="8">
    <source>
        <dbReference type="WBParaSite" id="Bm7956.1"/>
    </source>
</evidence>
<evidence type="ECO:0000256" key="2">
    <source>
        <dbReference type="SAM" id="MobiDB-lite"/>
    </source>
</evidence>
<dbReference type="Proteomes" id="UP000006672">
    <property type="component" value="Unassembled WGS sequence"/>
</dbReference>
<keyword evidence="3" id="KW-1133">Transmembrane helix</keyword>
<dbReference type="Pfam" id="PF01391">
    <property type="entry name" value="Collagen"/>
    <property type="match status" value="1"/>
</dbReference>
<dbReference type="Pfam" id="PF01484">
    <property type="entry name" value="Col_cuticle_N"/>
    <property type="match status" value="1"/>
</dbReference>
<keyword evidence="1" id="KW-0677">Repeat</keyword>
<dbReference type="InterPro" id="IPR002486">
    <property type="entry name" value="Col_cuticle_N"/>
</dbReference>